<sequence length="426" mass="46150">MSSSYDINTTFDSLDDSLVTDVFDLDSWTSSLSPPVTSDEPVRHSATSRPRQKRYTRSRGHPRPTPPVTIPPASSAFPVLSTPVVVPTTAQPEGILRRTDKGKGRQSTTPAPSSSSTVDTSSTPTPSSPDLTPEQHVRFVRMLKCLDEWISRGWEPGVDKSRLRHLAEIFNAAEAVAEGGLADLRLADLAWRLADSEGWEKSAGSSIMGAIDIQVTVTKILYKDYGDELINSFRSFLEESEASLGNCGRPSCVAGSPSFRRGFDSPGWTAQMEDLVSFSKVGMQAAEHLLKRRLPAYRRMMKRAGVSPNISVSLARRLMADGETSFSLSDSPLPVLTPSAPSTPLLRSLTNRSSPLPPVLNFGISSPVAESSLMPTLSADTGVSAVTPSDTGHPTMTELVNQYMEDLLTQEFSLVPTVPDLLDEDI</sequence>
<dbReference type="InParanoid" id="A0A0C2ZBS9"/>
<feature type="region of interest" description="Disordered" evidence="1">
    <location>
        <begin position="28"/>
        <end position="134"/>
    </location>
</feature>
<feature type="compositionally biased region" description="Basic residues" evidence="1">
    <location>
        <begin position="50"/>
        <end position="62"/>
    </location>
</feature>
<reference evidence="3" key="2">
    <citation type="submission" date="2015-01" db="EMBL/GenBank/DDBJ databases">
        <title>Evolutionary Origins and Diversification of the Mycorrhizal Mutualists.</title>
        <authorList>
            <consortium name="DOE Joint Genome Institute"/>
            <consortium name="Mycorrhizal Genomics Consortium"/>
            <person name="Kohler A."/>
            <person name="Kuo A."/>
            <person name="Nagy L.G."/>
            <person name="Floudas D."/>
            <person name="Copeland A."/>
            <person name="Barry K.W."/>
            <person name="Cichocki N."/>
            <person name="Veneault-Fourrey C."/>
            <person name="LaButti K."/>
            <person name="Lindquist E.A."/>
            <person name="Lipzen A."/>
            <person name="Lundell T."/>
            <person name="Morin E."/>
            <person name="Murat C."/>
            <person name="Riley R."/>
            <person name="Ohm R."/>
            <person name="Sun H."/>
            <person name="Tunlid A."/>
            <person name="Henrissat B."/>
            <person name="Grigoriev I.V."/>
            <person name="Hibbett D.S."/>
            <person name="Martin F."/>
        </authorList>
    </citation>
    <scope>NUCLEOTIDE SEQUENCE [LARGE SCALE GENOMIC DNA]</scope>
    <source>
        <strain evidence="3">Foug A</strain>
    </source>
</reference>
<evidence type="ECO:0000256" key="1">
    <source>
        <dbReference type="SAM" id="MobiDB-lite"/>
    </source>
</evidence>
<proteinExistence type="predicted"/>
<dbReference type="AlphaFoldDB" id="A0A0C2ZBS9"/>
<organism evidence="2 3">
    <name type="scientific">Scleroderma citrinum Foug A</name>
    <dbReference type="NCBI Taxonomy" id="1036808"/>
    <lineage>
        <taxon>Eukaryota</taxon>
        <taxon>Fungi</taxon>
        <taxon>Dikarya</taxon>
        <taxon>Basidiomycota</taxon>
        <taxon>Agaricomycotina</taxon>
        <taxon>Agaricomycetes</taxon>
        <taxon>Agaricomycetidae</taxon>
        <taxon>Boletales</taxon>
        <taxon>Sclerodermatineae</taxon>
        <taxon>Sclerodermataceae</taxon>
        <taxon>Scleroderma</taxon>
    </lineage>
</organism>
<evidence type="ECO:0000313" key="2">
    <source>
        <dbReference type="EMBL" id="KIM50482.1"/>
    </source>
</evidence>
<reference evidence="2 3" key="1">
    <citation type="submission" date="2014-04" db="EMBL/GenBank/DDBJ databases">
        <authorList>
            <consortium name="DOE Joint Genome Institute"/>
            <person name="Kuo A."/>
            <person name="Kohler A."/>
            <person name="Nagy L.G."/>
            <person name="Floudas D."/>
            <person name="Copeland A."/>
            <person name="Barry K.W."/>
            <person name="Cichocki N."/>
            <person name="Veneault-Fourrey C."/>
            <person name="LaButti K."/>
            <person name="Lindquist E.A."/>
            <person name="Lipzen A."/>
            <person name="Lundell T."/>
            <person name="Morin E."/>
            <person name="Murat C."/>
            <person name="Sun H."/>
            <person name="Tunlid A."/>
            <person name="Henrissat B."/>
            <person name="Grigoriev I.V."/>
            <person name="Hibbett D.S."/>
            <person name="Martin F."/>
            <person name="Nordberg H.P."/>
            <person name="Cantor M.N."/>
            <person name="Hua S.X."/>
        </authorList>
    </citation>
    <scope>NUCLEOTIDE SEQUENCE [LARGE SCALE GENOMIC DNA]</scope>
    <source>
        <strain evidence="2 3">Foug A</strain>
    </source>
</reference>
<evidence type="ECO:0000313" key="3">
    <source>
        <dbReference type="Proteomes" id="UP000053989"/>
    </source>
</evidence>
<dbReference type="EMBL" id="KN822415">
    <property type="protein sequence ID" value="KIM50482.1"/>
    <property type="molecule type" value="Genomic_DNA"/>
</dbReference>
<accession>A0A0C2ZBS9</accession>
<protein>
    <submittedName>
        <fullName evidence="2">Uncharacterized protein</fullName>
    </submittedName>
</protein>
<name>A0A0C2ZBS9_9AGAM</name>
<dbReference type="HOGENOM" id="CLU_060799_0_0_1"/>
<dbReference type="Proteomes" id="UP000053989">
    <property type="component" value="Unassembled WGS sequence"/>
</dbReference>
<feature type="compositionally biased region" description="Low complexity" evidence="1">
    <location>
        <begin position="78"/>
        <end position="89"/>
    </location>
</feature>
<feature type="compositionally biased region" description="Low complexity" evidence="1">
    <location>
        <begin position="107"/>
        <end position="132"/>
    </location>
</feature>
<keyword evidence="3" id="KW-1185">Reference proteome</keyword>
<gene>
    <name evidence="2" type="ORF">SCLCIDRAFT_34246</name>
</gene>